<protein>
    <recommendedName>
        <fullName evidence="2">Serine aminopeptidase S33 domain-containing protein</fullName>
    </recommendedName>
</protein>
<accession>A0A5P1F3R2</accession>
<gene>
    <name evidence="3" type="ORF">A4U43_C04F6760</name>
</gene>
<sequence>MAPVNREISAASARAHTRRKKQASPHQEKEAGFFIPLDSFRNRAAYTVIFCFQELVDELGIYMLSYDTPGYGESDPNPSTSVKSTAQDVEELADQLELGEKFFVTGFPMGGGFAWGCLKYIPHRLAGVAMVAPASYYWWHNFPSNVSTDALNQQFARGWNTQKWFPSSSVLAHSLDIASGPDKEILPKRPARDRFEAQVRQQGRYE</sequence>
<feature type="region of interest" description="Disordered" evidence="1">
    <location>
        <begin position="182"/>
        <end position="206"/>
    </location>
</feature>
<dbReference type="InterPro" id="IPR022742">
    <property type="entry name" value="Hydrolase_4"/>
</dbReference>
<dbReference type="Pfam" id="PF12146">
    <property type="entry name" value="Hydrolase_4"/>
    <property type="match status" value="1"/>
</dbReference>
<evidence type="ECO:0000313" key="4">
    <source>
        <dbReference type="Proteomes" id="UP000243459"/>
    </source>
</evidence>
<evidence type="ECO:0000313" key="3">
    <source>
        <dbReference type="EMBL" id="ONK71271.1"/>
    </source>
</evidence>
<feature type="region of interest" description="Disordered" evidence="1">
    <location>
        <begin position="1"/>
        <end position="27"/>
    </location>
</feature>
<dbReference type="Gramene" id="ONK71271">
    <property type="protein sequence ID" value="ONK71271"/>
    <property type="gene ID" value="A4U43_C04F6760"/>
</dbReference>
<dbReference type="EMBL" id="CM007384">
    <property type="protein sequence ID" value="ONK71271.1"/>
    <property type="molecule type" value="Genomic_DNA"/>
</dbReference>
<proteinExistence type="predicted"/>
<name>A0A5P1F3R2_ASPOF</name>
<dbReference type="PANTHER" id="PTHR45763:SF51">
    <property type="entry name" value="ALPHA_BETA-HYDROLASES SUPERFAMILY PROTEIN"/>
    <property type="match status" value="1"/>
</dbReference>
<dbReference type="InterPro" id="IPR029058">
    <property type="entry name" value="AB_hydrolase_fold"/>
</dbReference>
<organism evidence="3 4">
    <name type="scientific">Asparagus officinalis</name>
    <name type="common">Garden asparagus</name>
    <dbReference type="NCBI Taxonomy" id="4686"/>
    <lineage>
        <taxon>Eukaryota</taxon>
        <taxon>Viridiplantae</taxon>
        <taxon>Streptophyta</taxon>
        <taxon>Embryophyta</taxon>
        <taxon>Tracheophyta</taxon>
        <taxon>Spermatophyta</taxon>
        <taxon>Magnoliopsida</taxon>
        <taxon>Liliopsida</taxon>
        <taxon>Asparagales</taxon>
        <taxon>Asparagaceae</taxon>
        <taxon>Asparagoideae</taxon>
        <taxon>Asparagus</taxon>
    </lineage>
</organism>
<dbReference type="PANTHER" id="PTHR45763">
    <property type="entry name" value="HYDROLASE, ALPHA/BETA FOLD FAMILY PROTEIN, EXPRESSED-RELATED"/>
    <property type="match status" value="1"/>
</dbReference>
<keyword evidence="4" id="KW-1185">Reference proteome</keyword>
<dbReference type="Gene3D" id="3.40.50.1820">
    <property type="entry name" value="alpha/beta hydrolase"/>
    <property type="match status" value="1"/>
</dbReference>
<dbReference type="AlphaFoldDB" id="A0A5P1F3R2"/>
<dbReference type="SUPFAM" id="SSF53474">
    <property type="entry name" value="alpha/beta-Hydrolases"/>
    <property type="match status" value="1"/>
</dbReference>
<evidence type="ECO:0000259" key="2">
    <source>
        <dbReference type="Pfam" id="PF12146"/>
    </source>
</evidence>
<reference evidence="4" key="1">
    <citation type="journal article" date="2017" name="Nat. Commun.">
        <title>The asparagus genome sheds light on the origin and evolution of a young Y chromosome.</title>
        <authorList>
            <person name="Harkess A."/>
            <person name="Zhou J."/>
            <person name="Xu C."/>
            <person name="Bowers J.E."/>
            <person name="Van der Hulst R."/>
            <person name="Ayyampalayam S."/>
            <person name="Mercati F."/>
            <person name="Riccardi P."/>
            <person name="McKain M.R."/>
            <person name="Kakrana A."/>
            <person name="Tang H."/>
            <person name="Ray J."/>
            <person name="Groenendijk J."/>
            <person name="Arikit S."/>
            <person name="Mathioni S.M."/>
            <person name="Nakano M."/>
            <person name="Shan H."/>
            <person name="Telgmann-Rauber A."/>
            <person name="Kanno A."/>
            <person name="Yue Z."/>
            <person name="Chen H."/>
            <person name="Li W."/>
            <person name="Chen Y."/>
            <person name="Xu X."/>
            <person name="Zhang Y."/>
            <person name="Luo S."/>
            <person name="Chen H."/>
            <person name="Gao J."/>
            <person name="Mao Z."/>
            <person name="Pires J.C."/>
            <person name="Luo M."/>
            <person name="Kudrna D."/>
            <person name="Wing R.A."/>
            <person name="Meyers B.C."/>
            <person name="Yi K."/>
            <person name="Kong H."/>
            <person name="Lavrijsen P."/>
            <person name="Sunseri F."/>
            <person name="Falavigna A."/>
            <person name="Ye Y."/>
            <person name="Leebens-Mack J.H."/>
            <person name="Chen G."/>
        </authorList>
    </citation>
    <scope>NUCLEOTIDE SEQUENCE [LARGE SCALE GENOMIC DNA]</scope>
    <source>
        <strain evidence="4">cv. DH0086</strain>
    </source>
</reference>
<feature type="domain" description="Serine aminopeptidase S33" evidence="2">
    <location>
        <begin position="58"/>
        <end position="148"/>
    </location>
</feature>
<evidence type="ECO:0000256" key="1">
    <source>
        <dbReference type="SAM" id="MobiDB-lite"/>
    </source>
</evidence>
<dbReference type="Proteomes" id="UP000243459">
    <property type="component" value="Chromosome 4"/>
</dbReference>